<organism evidence="1 2">
    <name type="scientific">Pistacia atlantica</name>
    <dbReference type="NCBI Taxonomy" id="434234"/>
    <lineage>
        <taxon>Eukaryota</taxon>
        <taxon>Viridiplantae</taxon>
        <taxon>Streptophyta</taxon>
        <taxon>Embryophyta</taxon>
        <taxon>Tracheophyta</taxon>
        <taxon>Spermatophyta</taxon>
        <taxon>Magnoliopsida</taxon>
        <taxon>eudicotyledons</taxon>
        <taxon>Gunneridae</taxon>
        <taxon>Pentapetalae</taxon>
        <taxon>rosids</taxon>
        <taxon>malvids</taxon>
        <taxon>Sapindales</taxon>
        <taxon>Anacardiaceae</taxon>
        <taxon>Pistacia</taxon>
    </lineage>
</organism>
<protein>
    <submittedName>
        <fullName evidence="1">Uncharacterized protein</fullName>
    </submittedName>
</protein>
<keyword evidence="2" id="KW-1185">Reference proteome</keyword>
<sequence length="655" mass="74844">MAQSIVPSDENAIMEQVKATHEPDGREVAVKPLLYIIQDIFQPSTPRAPGFGLGTQVQLDVLDDKALQFNFLDMLDLLSSTIKNISRKFSGDEDEHATTLEILNILKSYEWDAKVVLALAAFGSNYGEFLVLAQPYSTTPLVKSVPLIKQFLETEDQPVDTFITKFEAVSNLIKSTLNVIKCIVELTEFASKNTSNEKPETIVAATSQIPDAVYWTIRSILACASQILGLTGMGYEKISSTAEALKLSSLVQKVSSILNDLKMQLPQLIGEQRYAEAYQRFRRLLEREYTDNVEILRALIYAKEDQLPLLDSATKKRASIEVLKRKNVLLLISDLEVSYEELSILEQIYKESRQDPTRTESQYEVVWIPVVDRSTPWTQTKQRQFESLQSVMPWYSVYHPSMIDPAVIMYIQEIWYFKTKPILVVLDPLGKVVNHNAVHMLWIWGTVAFPFTSDREASLWELETWRLELLVAGIDPVVLNWISAGKNICLYGGNDIEWIRKFTTAALAVTQAAKIPLEILYMGQSNPQEQIRRYISIITAEKLSHVWPDLTMVRFFWKRLESMWSSKTKLGCRVENDPIMQEIDTMLRFDRSGEGWALFCKGTAIARADGETIWQCLIDFDSWKTYLKDTDFVTALNHHLNQLQKPTSMRQTDHV</sequence>
<evidence type="ECO:0000313" key="1">
    <source>
        <dbReference type="EMBL" id="KAJ0076049.1"/>
    </source>
</evidence>
<proteinExistence type="predicted"/>
<name>A0ACC0ZTY1_9ROSI</name>
<accession>A0ACC0ZTY1</accession>
<gene>
    <name evidence="1" type="ORF">Patl1_33325</name>
</gene>
<dbReference type="EMBL" id="CM047910">
    <property type="protein sequence ID" value="KAJ0076049.1"/>
    <property type="molecule type" value="Genomic_DNA"/>
</dbReference>
<comment type="caution">
    <text evidence="1">The sequence shown here is derived from an EMBL/GenBank/DDBJ whole genome shotgun (WGS) entry which is preliminary data.</text>
</comment>
<dbReference type="Proteomes" id="UP001164250">
    <property type="component" value="Chromosome 15"/>
</dbReference>
<evidence type="ECO:0000313" key="2">
    <source>
        <dbReference type="Proteomes" id="UP001164250"/>
    </source>
</evidence>
<reference evidence="2" key="1">
    <citation type="journal article" date="2023" name="G3 (Bethesda)">
        <title>Genome assembly and association tests identify interacting loci associated with vigor, precocity, and sex in interspecific pistachio rootstocks.</title>
        <authorList>
            <person name="Palmer W."/>
            <person name="Jacygrad E."/>
            <person name="Sagayaradj S."/>
            <person name="Cavanaugh K."/>
            <person name="Han R."/>
            <person name="Bertier L."/>
            <person name="Beede B."/>
            <person name="Kafkas S."/>
            <person name="Golino D."/>
            <person name="Preece J."/>
            <person name="Michelmore R."/>
        </authorList>
    </citation>
    <scope>NUCLEOTIDE SEQUENCE [LARGE SCALE GENOMIC DNA]</scope>
</reference>